<feature type="region of interest" description="Disordered" evidence="1">
    <location>
        <begin position="53"/>
        <end position="109"/>
    </location>
</feature>
<sequence>MSSFFASLSAAQKAETAEVHNQATEAFPSMKDLTDALVGGSGWLQNPETVNRKRVEKHLEEEANLDYEDDDEDDDGDEGDEGDSCSTNDSDSEFDLDLDSESEFPDSDYDPGVCQSAAVQWLDALHPVIWMAEIQKYFEDDFLPAFLLTGEQVSPVQLYKYKVIVTSYHQVSAELGRIQNYYSLLKAARSGSIQVSDYPARPNLCLLSGMSELPETKPLGPVLILNEVHAIKTMHSPTYRAIFNLRDSFALLSLLRGHQIHTLGAMRAVFANGGTHRTNDVPAGCLMIRLIQLLDAVTPKTVWHPKNSRNRSIRAHTTLYMLKLSKKWFIEFMEDEHPEVDAQAELFASDSHESDHILLQEYSRYLARSRVGILANNLKMQSHLKEAYSIVSHYEDKSHMKRRRLGKGSADQ</sequence>
<dbReference type="AlphaFoldDB" id="A0A8H5I646"/>
<accession>A0A8H5I646</accession>
<feature type="compositionally biased region" description="Polar residues" evidence="1">
    <location>
        <begin position="1"/>
        <end position="10"/>
    </location>
</feature>
<reference evidence="2 3" key="1">
    <citation type="submission" date="2020-05" db="EMBL/GenBank/DDBJ databases">
        <title>Identification and distribution of gene clusters putatively required for synthesis of sphingolipid metabolism inhibitors in phylogenetically diverse species of the filamentous fungus Fusarium.</title>
        <authorList>
            <person name="Kim H.-S."/>
            <person name="Busman M."/>
            <person name="Brown D.W."/>
            <person name="Divon H."/>
            <person name="Uhlig S."/>
            <person name="Proctor R.H."/>
        </authorList>
    </citation>
    <scope>NUCLEOTIDE SEQUENCE [LARGE SCALE GENOMIC DNA]</scope>
    <source>
        <strain evidence="2 3">NRRL 53147</strain>
    </source>
</reference>
<evidence type="ECO:0000313" key="3">
    <source>
        <dbReference type="Proteomes" id="UP000522262"/>
    </source>
</evidence>
<organism evidence="2 3">
    <name type="scientific">Fusarium mexicanum</name>
    <dbReference type="NCBI Taxonomy" id="751941"/>
    <lineage>
        <taxon>Eukaryota</taxon>
        <taxon>Fungi</taxon>
        <taxon>Dikarya</taxon>
        <taxon>Ascomycota</taxon>
        <taxon>Pezizomycotina</taxon>
        <taxon>Sordariomycetes</taxon>
        <taxon>Hypocreomycetidae</taxon>
        <taxon>Hypocreales</taxon>
        <taxon>Nectriaceae</taxon>
        <taxon>Fusarium</taxon>
        <taxon>Fusarium fujikuroi species complex</taxon>
    </lineage>
</organism>
<feature type="region of interest" description="Disordered" evidence="1">
    <location>
        <begin position="1"/>
        <end position="20"/>
    </location>
</feature>
<name>A0A8H5I646_9HYPO</name>
<gene>
    <name evidence="2" type="ORF">FMEXI_13650</name>
</gene>
<comment type="caution">
    <text evidence="2">The sequence shown here is derived from an EMBL/GenBank/DDBJ whole genome shotgun (WGS) entry which is preliminary data.</text>
</comment>
<keyword evidence="3" id="KW-1185">Reference proteome</keyword>
<dbReference type="Proteomes" id="UP000522262">
    <property type="component" value="Unassembled WGS sequence"/>
</dbReference>
<feature type="compositionally biased region" description="Acidic residues" evidence="1">
    <location>
        <begin position="90"/>
        <end position="109"/>
    </location>
</feature>
<feature type="compositionally biased region" description="Acidic residues" evidence="1">
    <location>
        <begin position="62"/>
        <end position="83"/>
    </location>
</feature>
<dbReference type="EMBL" id="JAAOAM010000495">
    <property type="protein sequence ID" value="KAF5530264.1"/>
    <property type="molecule type" value="Genomic_DNA"/>
</dbReference>
<proteinExistence type="predicted"/>
<evidence type="ECO:0000256" key="1">
    <source>
        <dbReference type="SAM" id="MobiDB-lite"/>
    </source>
</evidence>
<protein>
    <submittedName>
        <fullName evidence="2">Global transactivator</fullName>
    </submittedName>
</protein>
<evidence type="ECO:0000313" key="2">
    <source>
        <dbReference type="EMBL" id="KAF5530264.1"/>
    </source>
</evidence>